<comment type="caution">
    <text evidence="1">The sequence shown here is derived from an EMBL/GenBank/DDBJ whole genome shotgun (WGS) entry which is preliminary data.</text>
</comment>
<dbReference type="Proteomes" id="UP000220922">
    <property type="component" value="Unassembled WGS sequence"/>
</dbReference>
<name>A0A2H3L557_9CHLR</name>
<protein>
    <submittedName>
        <fullName evidence="1">Uncharacterized protein</fullName>
    </submittedName>
</protein>
<proteinExistence type="predicted"/>
<gene>
    <name evidence="1" type="ORF">A9Q02_11215</name>
</gene>
<organism evidence="1 2">
    <name type="scientific">Candidatus Chloroploca asiatica</name>
    <dbReference type="NCBI Taxonomy" id="1506545"/>
    <lineage>
        <taxon>Bacteria</taxon>
        <taxon>Bacillati</taxon>
        <taxon>Chloroflexota</taxon>
        <taxon>Chloroflexia</taxon>
        <taxon>Chloroflexales</taxon>
        <taxon>Chloroflexineae</taxon>
        <taxon>Oscillochloridaceae</taxon>
        <taxon>Candidatus Chloroploca</taxon>
    </lineage>
</organism>
<sequence>MAQLRWLLLMQSSEDEETGGPQFVLWLVDPEGKAPPVRCTTVDDLMVTLIQSWNRRVNHALPEEGHPNDDTELACGGV</sequence>
<dbReference type="RefSeq" id="WP_097651380.1">
    <property type="nucleotide sequence ID" value="NZ_LYXE01000062.1"/>
</dbReference>
<reference evidence="1 2" key="1">
    <citation type="submission" date="2016-05" db="EMBL/GenBank/DDBJ databases">
        <authorList>
            <person name="Lavstsen T."/>
            <person name="Jespersen J.S."/>
        </authorList>
    </citation>
    <scope>NUCLEOTIDE SEQUENCE [LARGE SCALE GENOMIC DNA]</scope>
    <source>
        <strain evidence="1 2">B7-9</strain>
    </source>
</reference>
<keyword evidence="2" id="KW-1185">Reference proteome</keyword>
<evidence type="ECO:0000313" key="1">
    <source>
        <dbReference type="EMBL" id="PDV99995.1"/>
    </source>
</evidence>
<dbReference type="AlphaFoldDB" id="A0A2H3L557"/>
<accession>A0A2H3L557</accession>
<dbReference type="OrthoDB" id="162840at2"/>
<dbReference type="EMBL" id="LYXE01000062">
    <property type="protein sequence ID" value="PDV99995.1"/>
    <property type="molecule type" value="Genomic_DNA"/>
</dbReference>
<evidence type="ECO:0000313" key="2">
    <source>
        <dbReference type="Proteomes" id="UP000220922"/>
    </source>
</evidence>